<evidence type="ECO:0000256" key="3">
    <source>
        <dbReference type="ARBA" id="ARBA00022840"/>
    </source>
</evidence>
<keyword evidence="1" id="KW-0479">Metal-binding</keyword>
<proteinExistence type="predicted"/>
<evidence type="ECO:0000256" key="5">
    <source>
        <dbReference type="PROSITE-ProRule" id="PRU00409"/>
    </source>
</evidence>
<evidence type="ECO:0000313" key="7">
    <source>
        <dbReference type="EMBL" id="MFA9461189.1"/>
    </source>
</evidence>
<dbReference type="Proteomes" id="UP001575181">
    <property type="component" value="Unassembled WGS sequence"/>
</dbReference>
<dbReference type="NCBIfam" id="TIGR00768">
    <property type="entry name" value="rimK_fam"/>
    <property type="match status" value="1"/>
</dbReference>
<dbReference type="PANTHER" id="PTHR21621:SF0">
    <property type="entry name" value="BETA-CITRYLGLUTAMATE SYNTHASE B-RELATED"/>
    <property type="match status" value="1"/>
</dbReference>
<gene>
    <name evidence="7" type="ORF">ACERLL_10165</name>
</gene>
<dbReference type="RefSeq" id="WP_373655975.1">
    <property type="nucleotide sequence ID" value="NZ_JBGUAW010000006.1"/>
</dbReference>
<comment type="caution">
    <text evidence="7">The sequence shown here is derived from an EMBL/GenBank/DDBJ whole genome shotgun (WGS) entry which is preliminary data.</text>
</comment>
<feature type="domain" description="ATP-grasp" evidence="6">
    <location>
        <begin position="110"/>
        <end position="293"/>
    </location>
</feature>
<dbReference type="Pfam" id="PF08443">
    <property type="entry name" value="RimK"/>
    <property type="match status" value="1"/>
</dbReference>
<accession>A0ABV4TV30</accession>
<dbReference type="SUPFAM" id="SSF56059">
    <property type="entry name" value="Glutathione synthetase ATP-binding domain-like"/>
    <property type="match status" value="1"/>
</dbReference>
<evidence type="ECO:0000259" key="6">
    <source>
        <dbReference type="PROSITE" id="PS50975"/>
    </source>
</evidence>
<name>A0ABV4TV30_9GAMM</name>
<dbReference type="PANTHER" id="PTHR21621">
    <property type="entry name" value="RIBOSOMAL PROTEIN S6 MODIFICATION PROTEIN"/>
    <property type="match status" value="1"/>
</dbReference>
<dbReference type="Gene3D" id="3.30.470.20">
    <property type="entry name" value="ATP-grasp fold, B domain"/>
    <property type="match status" value="1"/>
</dbReference>
<keyword evidence="7" id="KW-0436">Ligase</keyword>
<evidence type="ECO:0000256" key="4">
    <source>
        <dbReference type="ARBA" id="ARBA00023211"/>
    </source>
</evidence>
<dbReference type="PROSITE" id="PS50975">
    <property type="entry name" value="ATP_GRASP"/>
    <property type="match status" value="1"/>
</dbReference>
<dbReference type="Gene3D" id="3.40.50.20">
    <property type="match status" value="1"/>
</dbReference>
<protein>
    <submittedName>
        <fullName evidence="7">RimK family alpha-L-glutamate ligase</fullName>
    </submittedName>
</protein>
<keyword evidence="3 5" id="KW-0067">ATP-binding</keyword>
<evidence type="ECO:0000256" key="2">
    <source>
        <dbReference type="ARBA" id="ARBA00022741"/>
    </source>
</evidence>
<evidence type="ECO:0000256" key="1">
    <source>
        <dbReference type="ARBA" id="ARBA00022723"/>
    </source>
</evidence>
<dbReference type="InterPro" id="IPR004666">
    <property type="entry name" value="Rp_bS6_RimK/Lys_biosynth_LsyX"/>
</dbReference>
<keyword evidence="2 5" id="KW-0547">Nucleotide-binding</keyword>
<dbReference type="EMBL" id="JBGUAW010000006">
    <property type="protein sequence ID" value="MFA9461189.1"/>
    <property type="molecule type" value="Genomic_DNA"/>
</dbReference>
<dbReference type="InterPro" id="IPR011761">
    <property type="entry name" value="ATP-grasp"/>
</dbReference>
<evidence type="ECO:0000313" key="8">
    <source>
        <dbReference type="Proteomes" id="UP001575181"/>
    </source>
</evidence>
<keyword evidence="8" id="KW-1185">Reference proteome</keyword>
<keyword evidence="4" id="KW-0464">Manganese</keyword>
<dbReference type="InterPro" id="IPR013651">
    <property type="entry name" value="ATP-grasp_RimK-type"/>
</dbReference>
<dbReference type="GO" id="GO:0016874">
    <property type="term" value="F:ligase activity"/>
    <property type="evidence" value="ECO:0007669"/>
    <property type="project" value="UniProtKB-KW"/>
</dbReference>
<organism evidence="7 8">
    <name type="scientific">Thiohalorhabdus methylotrophus</name>
    <dbReference type="NCBI Taxonomy" id="3242694"/>
    <lineage>
        <taxon>Bacteria</taxon>
        <taxon>Pseudomonadati</taxon>
        <taxon>Pseudomonadota</taxon>
        <taxon>Gammaproteobacteria</taxon>
        <taxon>Thiohalorhabdales</taxon>
        <taxon>Thiohalorhabdaceae</taxon>
        <taxon>Thiohalorhabdus</taxon>
    </lineage>
</organism>
<reference evidence="7 8" key="1">
    <citation type="submission" date="2024-08" db="EMBL/GenBank/DDBJ databases">
        <title>Whole-genome sequencing of halo(alkali)philic microorganisms from hypersaline lakes.</title>
        <authorList>
            <person name="Sorokin D.Y."/>
            <person name="Merkel A.Y."/>
            <person name="Messina E."/>
            <person name="Yakimov M."/>
        </authorList>
    </citation>
    <scope>NUCLEOTIDE SEQUENCE [LARGE SCALE GENOMIC DNA]</scope>
    <source>
        <strain evidence="7 8">Cl-TMA</strain>
    </source>
</reference>
<sequence>MNGEEVALLTHEFGWHGEALQRAFSERAMRATWVPIQDCQLSTEAGSLGIRLPGFERGLPDGAFVRGIPSGTLEEIVFCLDILYALVHAGVPVYNHPSAIERSVDKAMTSWFLARAGIPTPPSWALRDADRAEAVRKQEEAAGHQLVLKPLFGSMGKGVRLLERGEPLPSPEELDGVYYFQRFIPPATEMGWCDWRVLVINGSPVGAMQRFGDSWINNRARGGSCRPAVAPEAAERMAIAAAETVGLDYAGVDLIQDPAGGFQVLEVNGVPAWRGLQSVLREDLAGRLADGCRATWTTAVPREVAE</sequence>